<sequence>MNKRIKYTVSALAMLAVCIGTVTGCSGKLTPKKMMSAVTENLAEVKSVSNSLEMDIELEDVLDLTKISMDMEMENTTKPKAGHAKGSAEVNFSGTQVASDMEIYQVTEGDEFVTYSSMYGQWSREAAAGSQKSTFNGNLFQEAGDSIESFHIAKETIQVEEKECYEMYGDISGEELLKFMGLDMMRAFGLVELPEEDAISGLSVPITIDIYKEEMLPARIIVDMTDVMNDLYDKYNKSTNVNDFTIKLSYTGFNQVEKIEVPQEVQQVCSQAG</sequence>
<dbReference type="InterPro" id="IPR046720">
    <property type="entry name" value="DUF6612"/>
</dbReference>
<dbReference type="Gene3D" id="2.50.20.20">
    <property type="match status" value="1"/>
</dbReference>
<dbReference type="AlphaFoldDB" id="A0A174ASQ7"/>
<dbReference type="Pfam" id="PF20316">
    <property type="entry name" value="DUF6612"/>
    <property type="match status" value="1"/>
</dbReference>
<dbReference type="EMBL" id="CYZU01000005">
    <property type="protein sequence ID" value="CUN91564.1"/>
    <property type="molecule type" value="Genomic_DNA"/>
</dbReference>
<proteinExistence type="predicted"/>
<dbReference type="OrthoDB" id="2067217at2"/>
<evidence type="ECO:0000313" key="2">
    <source>
        <dbReference type="Proteomes" id="UP000095544"/>
    </source>
</evidence>
<evidence type="ECO:0008006" key="3">
    <source>
        <dbReference type="Google" id="ProtNLM"/>
    </source>
</evidence>
<evidence type="ECO:0000313" key="1">
    <source>
        <dbReference type="EMBL" id="CUN91564.1"/>
    </source>
</evidence>
<name>A0A174ASQ7_9FIRM</name>
<reference evidence="1 2" key="1">
    <citation type="submission" date="2015-09" db="EMBL/GenBank/DDBJ databases">
        <authorList>
            <consortium name="Pathogen Informatics"/>
        </authorList>
    </citation>
    <scope>NUCLEOTIDE SEQUENCE [LARGE SCALE GENOMIC DNA]</scope>
    <source>
        <strain evidence="1 2">2789STDY5834876</strain>
    </source>
</reference>
<dbReference type="STRING" id="39482.ERS852491_00816"/>
<dbReference type="RefSeq" id="WP_050642460.1">
    <property type="nucleotide sequence ID" value="NZ_CABKUE010000009.1"/>
</dbReference>
<dbReference type="PROSITE" id="PS51257">
    <property type="entry name" value="PROKAR_LIPOPROTEIN"/>
    <property type="match status" value="1"/>
</dbReference>
<protein>
    <recommendedName>
        <fullName evidence="3">Lipoprotein</fullName>
    </recommendedName>
</protein>
<accession>A0A174ASQ7</accession>
<gene>
    <name evidence="1" type="ORF">ERS852491_00816</name>
</gene>
<dbReference type="Proteomes" id="UP000095544">
    <property type="component" value="Unassembled WGS sequence"/>
</dbReference>
<organism evidence="1 2">
    <name type="scientific">Faecalicatena contorta</name>
    <dbReference type="NCBI Taxonomy" id="39482"/>
    <lineage>
        <taxon>Bacteria</taxon>
        <taxon>Bacillati</taxon>
        <taxon>Bacillota</taxon>
        <taxon>Clostridia</taxon>
        <taxon>Lachnospirales</taxon>
        <taxon>Lachnospiraceae</taxon>
        <taxon>Faecalicatena</taxon>
    </lineage>
</organism>